<accession>A0ABD3P9A2</accession>
<dbReference type="InterPro" id="IPR036249">
    <property type="entry name" value="Thioredoxin-like_sf"/>
</dbReference>
<dbReference type="SFLD" id="SFLDG00358">
    <property type="entry name" value="Main_(cytGST)"/>
    <property type="match status" value="1"/>
</dbReference>
<name>A0ABD3P9A2_9STRA</name>
<reference evidence="4 5" key="1">
    <citation type="journal article" date="2020" name="G3 (Bethesda)">
        <title>Improved Reference Genome for Cyclotella cryptica CCMP332, a Model for Cell Wall Morphogenesis, Salinity Adaptation, and Lipid Production in Diatoms (Bacillariophyta).</title>
        <authorList>
            <person name="Roberts W.R."/>
            <person name="Downey K.M."/>
            <person name="Ruck E.C."/>
            <person name="Traller J.C."/>
            <person name="Alverson A.J."/>
        </authorList>
    </citation>
    <scope>NUCLEOTIDE SEQUENCE [LARGE SCALE GENOMIC DNA]</scope>
    <source>
        <strain evidence="4 5">CCMP332</strain>
    </source>
</reference>
<evidence type="ECO:0000259" key="3">
    <source>
        <dbReference type="PROSITE" id="PS50405"/>
    </source>
</evidence>
<dbReference type="PANTHER" id="PTHR43969:SF9">
    <property type="entry name" value="GLUTATHIONE S TRANSFERASE D10, ISOFORM A-RELATED"/>
    <property type="match status" value="1"/>
</dbReference>
<dbReference type="PROSITE" id="PS50405">
    <property type="entry name" value="GST_CTER"/>
    <property type="match status" value="1"/>
</dbReference>
<protein>
    <recommendedName>
        <fullName evidence="6">Glutathione S-transferase</fullName>
    </recommendedName>
</protein>
<feature type="domain" description="GST N-terminal" evidence="2">
    <location>
        <begin position="1"/>
        <end position="80"/>
    </location>
</feature>
<evidence type="ECO:0000313" key="4">
    <source>
        <dbReference type="EMBL" id="KAL3783978.1"/>
    </source>
</evidence>
<comment type="caution">
    <text evidence="4">The sequence shown here is derived from an EMBL/GenBank/DDBJ whole genome shotgun (WGS) entry which is preliminary data.</text>
</comment>
<sequence>MKLHVLPISANSHGCLAIIKHLSLESSVTIVNAMGKTRTPEFIAMNPAHCCPTLQFSDDSAIWESSAVMRFLCNKFDEKGELYPREDLEQRGKIDMVLDWRNSTFYPDLFHIVYMMFGVDVDEDMAKQQFKKLMEVHFPMIESSFLNGKKFCYSDTPTIADLSLGPLMTLLKGRKKFWEKVPEGIKEYYERVLEAFPGMMEYVKLLDDKALSYDGPGADAEP</sequence>
<organism evidence="4 5">
    <name type="scientific">Cyclotella cryptica</name>
    <dbReference type="NCBI Taxonomy" id="29204"/>
    <lineage>
        <taxon>Eukaryota</taxon>
        <taxon>Sar</taxon>
        <taxon>Stramenopiles</taxon>
        <taxon>Ochrophyta</taxon>
        <taxon>Bacillariophyta</taxon>
        <taxon>Coscinodiscophyceae</taxon>
        <taxon>Thalassiosirophycidae</taxon>
        <taxon>Stephanodiscales</taxon>
        <taxon>Stephanodiscaceae</taxon>
        <taxon>Cyclotella</taxon>
    </lineage>
</organism>
<gene>
    <name evidence="4" type="ORF">HJC23_013358</name>
</gene>
<dbReference type="EMBL" id="JABMIG020000247">
    <property type="protein sequence ID" value="KAL3783978.1"/>
    <property type="molecule type" value="Genomic_DNA"/>
</dbReference>
<dbReference type="PANTHER" id="PTHR43969">
    <property type="entry name" value="GLUTATHIONE S TRANSFERASE D10, ISOFORM A-RELATED"/>
    <property type="match status" value="1"/>
</dbReference>
<dbReference type="InterPro" id="IPR010987">
    <property type="entry name" value="Glutathione-S-Trfase_C-like"/>
</dbReference>
<evidence type="ECO:0000259" key="2">
    <source>
        <dbReference type="PROSITE" id="PS50404"/>
    </source>
</evidence>
<keyword evidence="5" id="KW-1185">Reference proteome</keyword>
<dbReference type="Gene3D" id="3.40.30.10">
    <property type="entry name" value="Glutaredoxin"/>
    <property type="match status" value="1"/>
</dbReference>
<dbReference type="SUPFAM" id="SSF52833">
    <property type="entry name" value="Thioredoxin-like"/>
    <property type="match status" value="1"/>
</dbReference>
<feature type="domain" description="GST C-terminal" evidence="3">
    <location>
        <begin position="87"/>
        <end position="211"/>
    </location>
</feature>
<dbReference type="InterPro" id="IPR004045">
    <property type="entry name" value="Glutathione_S-Trfase_N"/>
</dbReference>
<dbReference type="SFLD" id="SFLDS00019">
    <property type="entry name" value="Glutathione_Transferase_(cytos"/>
    <property type="match status" value="1"/>
</dbReference>
<dbReference type="CDD" id="cd00299">
    <property type="entry name" value="GST_C_family"/>
    <property type="match status" value="1"/>
</dbReference>
<evidence type="ECO:0000313" key="5">
    <source>
        <dbReference type="Proteomes" id="UP001516023"/>
    </source>
</evidence>
<dbReference type="Pfam" id="PF13409">
    <property type="entry name" value="GST_N_2"/>
    <property type="match status" value="1"/>
</dbReference>
<dbReference type="InterPro" id="IPR040079">
    <property type="entry name" value="Glutathione_S-Trfase"/>
</dbReference>
<dbReference type="PROSITE" id="PS50404">
    <property type="entry name" value="GST_NTER"/>
    <property type="match status" value="1"/>
</dbReference>
<dbReference type="Proteomes" id="UP001516023">
    <property type="component" value="Unassembled WGS sequence"/>
</dbReference>
<proteinExistence type="predicted"/>
<evidence type="ECO:0000256" key="1">
    <source>
        <dbReference type="ARBA" id="ARBA00011738"/>
    </source>
</evidence>
<dbReference type="SUPFAM" id="SSF47616">
    <property type="entry name" value="GST C-terminal domain-like"/>
    <property type="match status" value="1"/>
</dbReference>
<dbReference type="AlphaFoldDB" id="A0ABD3P9A2"/>
<evidence type="ECO:0008006" key="6">
    <source>
        <dbReference type="Google" id="ProtNLM"/>
    </source>
</evidence>
<dbReference type="Gene3D" id="1.20.1050.10">
    <property type="match status" value="1"/>
</dbReference>
<comment type="subunit">
    <text evidence="1">Homodimer.</text>
</comment>
<dbReference type="InterPro" id="IPR036282">
    <property type="entry name" value="Glutathione-S-Trfase_C_sf"/>
</dbReference>